<dbReference type="EMBL" id="RCZG01000002">
    <property type="protein sequence ID" value="TPG35861.1"/>
    <property type="molecule type" value="Genomic_DNA"/>
</dbReference>
<sequence length="92" mass="9744">MKPLLAVTLALGIAVGAAPTAAASQGHYLEQLQPRITYLTSEQLLTEGYKVCRYVGVGRPTADAIPMVMNDLRVTVSAAMDIIPAAVEELDC</sequence>
<keyword evidence="3" id="KW-1185">Reference proteome</keyword>
<dbReference type="RefSeq" id="WP_140689194.1">
    <property type="nucleotide sequence ID" value="NZ_RCZG01000002.1"/>
</dbReference>
<organism evidence="2 3">
    <name type="scientific">Mycolicibacterium hodleri</name>
    <dbReference type="NCBI Taxonomy" id="49897"/>
    <lineage>
        <taxon>Bacteria</taxon>
        <taxon>Bacillati</taxon>
        <taxon>Actinomycetota</taxon>
        <taxon>Actinomycetes</taxon>
        <taxon>Mycobacteriales</taxon>
        <taxon>Mycobacteriaceae</taxon>
        <taxon>Mycolicibacterium</taxon>
    </lineage>
</organism>
<gene>
    <name evidence="2" type="ORF">EAH80_07410</name>
</gene>
<dbReference type="OrthoDB" id="4733480at2"/>
<comment type="caution">
    <text evidence="2">The sequence shown here is derived from an EMBL/GenBank/DDBJ whole genome shotgun (WGS) entry which is preliminary data.</text>
</comment>
<name>A0A502EHP8_9MYCO</name>
<evidence type="ECO:0000313" key="3">
    <source>
        <dbReference type="Proteomes" id="UP000320095"/>
    </source>
</evidence>
<evidence type="ECO:0000313" key="2">
    <source>
        <dbReference type="EMBL" id="TPG35861.1"/>
    </source>
</evidence>
<protein>
    <submittedName>
        <fullName evidence="2">DUF732 domain-containing protein</fullName>
    </submittedName>
</protein>
<proteinExistence type="predicted"/>
<dbReference type="AlphaFoldDB" id="A0A502EHP8"/>
<reference evidence="2 3" key="1">
    <citation type="journal article" date="2019" name="Environ. Microbiol.">
        <title>Species interactions and distinct microbial communities in high Arctic permafrost affected cryosols are associated with the CH4 and CO2 gas fluxes.</title>
        <authorList>
            <person name="Altshuler I."/>
            <person name="Hamel J."/>
            <person name="Turney S."/>
            <person name="Magnuson E."/>
            <person name="Levesque R."/>
            <person name="Greer C."/>
            <person name="Whyte L.G."/>
        </authorList>
    </citation>
    <scope>NUCLEOTIDE SEQUENCE [LARGE SCALE GENOMIC DNA]</scope>
    <source>
        <strain evidence="2 3">S5.20</strain>
    </source>
</reference>
<feature type="chain" id="PRO_5038904089" evidence="1">
    <location>
        <begin position="23"/>
        <end position="92"/>
    </location>
</feature>
<keyword evidence="1" id="KW-0732">Signal</keyword>
<feature type="signal peptide" evidence="1">
    <location>
        <begin position="1"/>
        <end position="22"/>
    </location>
</feature>
<evidence type="ECO:0000256" key="1">
    <source>
        <dbReference type="SAM" id="SignalP"/>
    </source>
</evidence>
<accession>A0A502EHP8</accession>
<dbReference type="Proteomes" id="UP000320095">
    <property type="component" value="Unassembled WGS sequence"/>
</dbReference>